<proteinExistence type="predicted"/>
<keyword evidence="1" id="KW-0812">Transmembrane</keyword>
<feature type="transmembrane region" description="Helical" evidence="1">
    <location>
        <begin position="27"/>
        <end position="47"/>
    </location>
</feature>
<keyword evidence="1" id="KW-0472">Membrane</keyword>
<protein>
    <submittedName>
        <fullName evidence="2">Uncharacterized protein</fullName>
    </submittedName>
</protein>
<evidence type="ECO:0000313" key="2">
    <source>
        <dbReference type="EMBL" id="MBW88999.1"/>
    </source>
</evidence>
<dbReference type="EMBL" id="GGEC01008516">
    <property type="protein sequence ID" value="MBW88999.1"/>
    <property type="molecule type" value="Transcribed_RNA"/>
</dbReference>
<organism evidence="2">
    <name type="scientific">Rhizophora mucronata</name>
    <name type="common">Asiatic mangrove</name>
    <dbReference type="NCBI Taxonomy" id="61149"/>
    <lineage>
        <taxon>Eukaryota</taxon>
        <taxon>Viridiplantae</taxon>
        <taxon>Streptophyta</taxon>
        <taxon>Embryophyta</taxon>
        <taxon>Tracheophyta</taxon>
        <taxon>Spermatophyta</taxon>
        <taxon>Magnoliopsida</taxon>
        <taxon>eudicotyledons</taxon>
        <taxon>Gunneridae</taxon>
        <taxon>Pentapetalae</taxon>
        <taxon>rosids</taxon>
        <taxon>fabids</taxon>
        <taxon>Malpighiales</taxon>
        <taxon>Rhizophoraceae</taxon>
        <taxon>Rhizophora</taxon>
    </lineage>
</organism>
<keyword evidence="1" id="KW-1133">Transmembrane helix</keyword>
<dbReference type="AlphaFoldDB" id="A0A2P2J6B4"/>
<accession>A0A2P2J6B4</accession>
<evidence type="ECO:0000256" key="1">
    <source>
        <dbReference type="SAM" id="Phobius"/>
    </source>
</evidence>
<sequence length="57" mass="6708">MFIKKFSKLSHPNQTTTSPRRMVQVHILSFVGYFISFYLLVLMRAYMTNMQLFLSSG</sequence>
<name>A0A2P2J6B4_RHIMU</name>
<reference evidence="2" key="1">
    <citation type="submission" date="2018-02" db="EMBL/GenBank/DDBJ databases">
        <title>Rhizophora mucronata_Transcriptome.</title>
        <authorList>
            <person name="Meera S.P."/>
            <person name="Sreeshan A."/>
            <person name="Augustine A."/>
        </authorList>
    </citation>
    <scope>NUCLEOTIDE SEQUENCE</scope>
    <source>
        <tissue evidence="2">Leaf</tissue>
    </source>
</reference>